<dbReference type="eggNOG" id="ENOG502R4IQ">
    <property type="taxonomic scope" value="Eukaryota"/>
</dbReference>
<feature type="compositionally biased region" description="Basic and acidic residues" evidence="1">
    <location>
        <begin position="91"/>
        <end position="104"/>
    </location>
</feature>
<evidence type="ECO:0000313" key="3">
    <source>
        <dbReference type="Proteomes" id="UP000016933"/>
    </source>
</evidence>
<feature type="compositionally biased region" description="Basic and acidic residues" evidence="1">
    <location>
        <begin position="136"/>
        <end position="155"/>
    </location>
</feature>
<accession>M2YP53</accession>
<evidence type="ECO:0008006" key="4">
    <source>
        <dbReference type="Google" id="ProtNLM"/>
    </source>
</evidence>
<reference evidence="2 3" key="2">
    <citation type="journal article" date="2012" name="PLoS Pathog.">
        <title>Diverse lifestyles and strategies of plant pathogenesis encoded in the genomes of eighteen Dothideomycetes fungi.</title>
        <authorList>
            <person name="Ohm R.A."/>
            <person name="Feau N."/>
            <person name="Henrissat B."/>
            <person name="Schoch C.L."/>
            <person name="Horwitz B.A."/>
            <person name="Barry K.W."/>
            <person name="Condon B.J."/>
            <person name="Copeland A.C."/>
            <person name="Dhillon B."/>
            <person name="Glaser F."/>
            <person name="Hesse C.N."/>
            <person name="Kosti I."/>
            <person name="LaButti K."/>
            <person name="Lindquist E.A."/>
            <person name="Lucas S."/>
            <person name="Salamov A.A."/>
            <person name="Bradshaw R.E."/>
            <person name="Ciuffetti L."/>
            <person name="Hamelin R.C."/>
            <person name="Kema G.H.J."/>
            <person name="Lawrence C."/>
            <person name="Scott J.A."/>
            <person name="Spatafora J.W."/>
            <person name="Turgeon B.G."/>
            <person name="de Wit P.J.G.M."/>
            <person name="Zhong S."/>
            <person name="Goodwin S.B."/>
            <person name="Grigoriev I.V."/>
        </authorList>
    </citation>
    <scope>NUCLEOTIDE SEQUENCE [LARGE SCALE GENOMIC DNA]</scope>
    <source>
        <strain evidence="3">NZE10 / CBS 128990</strain>
    </source>
</reference>
<dbReference type="AlphaFoldDB" id="M2YP53"/>
<dbReference type="OMA" id="MPRENTS"/>
<name>M2YP53_DOTSN</name>
<dbReference type="EMBL" id="KB446540">
    <property type="protein sequence ID" value="EME43391.1"/>
    <property type="molecule type" value="Genomic_DNA"/>
</dbReference>
<sequence>MPRENTSAADASANHFTAAEVNFILTAIQNAEGGTLKASLLLPVPFDADAVAQQLGMKDGKTARARWNTIARTKINNIPAGGIDKTAPAKKNTEPKKADGEGERFIIPAPYAGGEGMLTSALDAQKAAPKKRGRKPKQEKNEEASEDGGVKVKAEGEEELP</sequence>
<dbReference type="Proteomes" id="UP000016933">
    <property type="component" value="Unassembled WGS sequence"/>
</dbReference>
<protein>
    <recommendedName>
        <fullName evidence="4">Myb-like domain-containing protein</fullName>
    </recommendedName>
</protein>
<proteinExistence type="predicted"/>
<reference evidence="3" key="1">
    <citation type="journal article" date="2012" name="PLoS Genet.">
        <title>The genomes of the fungal plant pathogens Cladosporium fulvum and Dothistroma septosporum reveal adaptation to different hosts and lifestyles but also signatures of common ancestry.</title>
        <authorList>
            <person name="de Wit P.J.G.M."/>
            <person name="van der Burgt A."/>
            <person name="Oekmen B."/>
            <person name="Stergiopoulos I."/>
            <person name="Abd-Elsalam K.A."/>
            <person name="Aerts A.L."/>
            <person name="Bahkali A.H."/>
            <person name="Beenen H.G."/>
            <person name="Chettri P."/>
            <person name="Cox M.P."/>
            <person name="Datema E."/>
            <person name="de Vries R.P."/>
            <person name="Dhillon B."/>
            <person name="Ganley A.R."/>
            <person name="Griffiths S.A."/>
            <person name="Guo Y."/>
            <person name="Hamelin R.C."/>
            <person name="Henrissat B."/>
            <person name="Kabir M.S."/>
            <person name="Jashni M.K."/>
            <person name="Kema G."/>
            <person name="Klaubauf S."/>
            <person name="Lapidus A."/>
            <person name="Levasseur A."/>
            <person name="Lindquist E."/>
            <person name="Mehrabi R."/>
            <person name="Ohm R.A."/>
            <person name="Owen T.J."/>
            <person name="Salamov A."/>
            <person name="Schwelm A."/>
            <person name="Schijlen E."/>
            <person name="Sun H."/>
            <person name="van den Burg H.A."/>
            <person name="van Ham R.C.H.J."/>
            <person name="Zhang S."/>
            <person name="Goodwin S.B."/>
            <person name="Grigoriev I.V."/>
            <person name="Collemare J."/>
            <person name="Bradshaw R.E."/>
        </authorList>
    </citation>
    <scope>NUCLEOTIDE SEQUENCE [LARGE SCALE GENOMIC DNA]</scope>
    <source>
        <strain evidence="3">NZE10 / CBS 128990</strain>
    </source>
</reference>
<keyword evidence="3" id="KW-1185">Reference proteome</keyword>
<dbReference type="HOGENOM" id="CLU_1643670_0_0_1"/>
<organism evidence="2 3">
    <name type="scientific">Dothistroma septosporum (strain NZE10 / CBS 128990)</name>
    <name type="common">Red band needle blight fungus</name>
    <name type="synonym">Mycosphaerella pini</name>
    <dbReference type="NCBI Taxonomy" id="675120"/>
    <lineage>
        <taxon>Eukaryota</taxon>
        <taxon>Fungi</taxon>
        <taxon>Dikarya</taxon>
        <taxon>Ascomycota</taxon>
        <taxon>Pezizomycotina</taxon>
        <taxon>Dothideomycetes</taxon>
        <taxon>Dothideomycetidae</taxon>
        <taxon>Mycosphaerellales</taxon>
        <taxon>Mycosphaerellaceae</taxon>
        <taxon>Dothistroma</taxon>
    </lineage>
</organism>
<feature type="region of interest" description="Disordered" evidence="1">
    <location>
        <begin position="78"/>
        <end position="161"/>
    </location>
</feature>
<gene>
    <name evidence="2" type="ORF">DOTSEDRAFT_35665</name>
</gene>
<dbReference type="STRING" id="675120.M2YP53"/>
<dbReference type="OrthoDB" id="5403747at2759"/>
<evidence type="ECO:0000256" key="1">
    <source>
        <dbReference type="SAM" id="MobiDB-lite"/>
    </source>
</evidence>
<evidence type="ECO:0000313" key="2">
    <source>
        <dbReference type="EMBL" id="EME43391.1"/>
    </source>
</evidence>